<feature type="domain" description="DJ-1/PfpI" evidence="2">
    <location>
        <begin position="206"/>
        <end position="391"/>
    </location>
</feature>
<evidence type="ECO:0000313" key="3">
    <source>
        <dbReference type="EMBL" id="CAD6256477.1"/>
    </source>
</evidence>
<dbReference type="SUPFAM" id="SSF52317">
    <property type="entry name" value="Class I glutamine amidotransferase-like"/>
    <property type="match status" value="2"/>
</dbReference>
<accession>A0A811QKL6</accession>
<dbReference type="Pfam" id="PF01965">
    <property type="entry name" value="DJ-1_PfpI"/>
    <property type="match status" value="2"/>
</dbReference>
<dbReference type="EMBL" id="CAJGYO010000010">
    <property type="protein sequence ID" value="CAD6256477.1"/>
    <property type="molecule type" value="Genomic_DNA"/>
</dbReference>
<dbReference type="InterPro" id="IPR029062">
    <property type="entry name" value="Class_I_gatase-like"/>
</dbReference>
<dbReference type="PANTHER" id="PTHR42733">
    <property type="entry name" value="DJ-1 PROTEIN"/>
    <property type="match status" value="1"/>
</dbReference>
<dbReference type="CDD" id="cd03169">
    <property type="entry name" value="GATase1_PfpI_1"/>
    <property type="match status" value="1"/>
</dbReference>
<protein>
    <recommendedName>
        <fullName evidence="2">DJ-1/PfpI domain-containing protein</fullName>
    </recommendedName>
</protein>
<proteinExistence type="inferred from homology"/>
<dbReference type="Proteomes" id="UP000604825">
    <property type="component" value="Unassembled WGS sequence"/>
</dbReference>
<keyword evidence="4" id="KW-1185">Reference proteome</keyword>
<evidence type="ECO:0000313" key="4">
    <source>
        <dbReference type="Proteomes" id="UP000604825"/>
    </source>
</evidence>
<gene>
    <name evidence="3" type="ORF">NCGR_LOCUS39983</name>
</gene>
<name>A0A811QKL6_9POAL</name>
<dbReference type="Gene3D" id="3.40.50.880">
    <property type="match status" value="2"/>
</dbReference>
<evidence type="ECO:0000256" key="1">
    <source>
        <dbReference type="ARBA" id="ARBA00008542"/>
    </source>
</evidence>
<feature type="domain" description="DJ-1/PfpI" evidence="2">
    <location>
        <begin position="5"/>
        <end position="189"/>
    </location>
</feature>
<sequence>MAAPRKVLMLCGDYMEDYEAAVPLYALAALGITVDCAAPGKSPGDSCLTAVHDFLGFELYTELTGHRFTITADFAAASADPSCYDALVIPGGRFTEQLSADAAVVDLVAAFAALRRPLVLTCHSQLLLAAAGGLSGGVRCTAFFSLRHVVEMAGGTWVDPEPFELCVADGHVLSAIGWPAHAQIVAKLLHAMGARVVVDAGRGGGRRVLVLCADYVDDYEANVPFRALAGVGCHVESACPTKRKGESVVTAIYDAGAPAPPGATVTVSEERRGHNFVVTADWADTSADDYDCVVVPGGRAPELLVTHDRAVALVKEFADKGKVVASIGQGHLLLAAAGLLRGKKCASGVPMRVVSRLAGAEAVEAEGAVVDGKLVTAASWMDLAQFVARVLDLLGISVSF</sequence>
<organism evidence="3 4">
    <name type="scientific">Miscanthus lutarioriparius</name>
    <dbReference type="NCBI Taxonomy" id="422564"/>
    <lineage>
        <taxon>Eukaryota</taxon>
        <taxon>Viridiplantae</taxon>
        <taxon>Streptophyta</taxon>
        <taxon>Embryophyta</taxon>
        <taxon>Tracheophyta</taxon>
        <taxon>Spermatophyta</taxon>
        <taxon>Magnoliopsida</taxon>
        <taxon>Liliopsida</taxon>
        <taxon>Poales</taxon>
        <taxon>Poaceae</taxon>
        <taxon>PACMAD clade</taxon>
        <taxon>Panicoideae</taxon>
        <taxon>Andropogonodae</taxon>
        <taxon>Andropogoneae</taxon>
        <taxon>Saccharinae</taxon>
        <taxon>Miscanthus</taxon>
    </lineage>
</organism>
<comment type="caution">
    <text evidence="3">The sequence shown here is derived from an EMBL/GenBank/DDBJ whole genome shotgun (WGS) entry which is preliminary data.</text>
</comment>
<evidence type="ECO:0000259" key="2">
    <source>
        <dbReference type="Pfam" id="PF01965"/>
    </source>
</evidence>
<dbReference type="PANTHER" id="PTHR42733:SF9">
    <property type="entry name" value="DJ-1 PROTEIN HOMOLOG E"/>
    <property type="match status" value="1"/>
</dbReference>
<dbReference type="InterPro" id="IPR002818">
    <property type="entry name" value="DJ-1/PfpI"/>
</dbReference>
<dbReference type="InterPro" id="IPR006286">
    <property type="entry name" value="C56_PfpI-like"/>
</dbReference>
<reference evidence="3" key="1">
    <citation type="submission" date="2020-10" db="EMBL/GenBank/DDBJ databases">
        <authorList>
            <person name="Han B."/>
            <person name="Lu T."/>
            <person name="Zhao Q."/>
            <person name="Huang X."/>
            <person name="Zhao Y."/>
        </authorList>
    </citation>
    <scope>NUCLEOTIDE SEQUENCE</scope>
</reference>
<dbReference type="AlphaFoldDB" id="A0A811QKL6"/>
<comment type="similarity">
    <text evidence="1">Belongs to the peptidase C56 family.</text>
</comment>
<dbReference type="OrthoDB" id="543156at2759"/>